<dbReference type="SUPFAM" id="SSF56281">
    <property type="entry name" value="Metallo-hydrolase/oxidoreductase"/>
    <property type="match status" value="1"/>
</dbReference>
<reference evidence="2" key="1">
    <citation type="journal article" date="2020" name="Microorganisms">
        <title>Complete Genome of a Member of a New Bacterial Lineage in the Microgenomates Group Reveals an Unusual Nucleotide Composition Disparity Between Two Strands of DNA and Limited Metabolic Potential.</title>
        <authorList>
            <person name="Kadnikov V.V."/>
            <person name="Mardanov A.V."/>
            <person name="Beletsky A.V."/>
            <person name="Karnachuk O.V."/>
            <person name="Ravin N.V."/>
        </authorList>
    </citation>
    <scope>NUCLEOTIDE SEQUENCE [LARGE SCALE GENOMIC DNA]</scope>
</reference>
<dbReference type="PANTHER" id="PTHR42967:SF1">
    <property type="entry name" value="MBL FOLD METALLO-HYDROLASE"/>
    <property type="match status" value="1"/>
</dbReference>
<sequence length="219" mass="23845">MDIKYLGHSSFKIRGKSGSVVTDPFDSKMVGVDFPRVSAEIVTVSHNHEDHNQVSKVSGTSNRSEPFVIDRVGEYEASGIGVIGVKSWHDDEEGSKRGENIIYVIQIEGVIVAHLGDLGHVLSDKQVSTIGPVDVLLLPVGGTYTLGPGDAVKVIEQLSPSIVVPMHYRVKSSTESFKDLVTVDEFLEKADYGGVRREEKLSLSKTSLPEETEIVVLEV</sequence>
<dbReference type="PANTHER" id="PTHR42967">
    <property type="entry name" value="METAL DEPENDENT HYDROLASE"/>
    <property type="match status" value="1"/>
</dbReference>
<keyword evidence="2" id="KW-1185">Reference proteome</keyword>
<dbReference type="InterPro" id="IPR036866">
    <property type="entry name" value="RibonucZ/Hydroxyglut_hydro"/>
</dbReference>
<name>A0A857NCY9_9BACT</name>
<protein>
    <submittedName>
        <fullName evidence="1">Zn-dependent hydrolases of the metallo-beta-lactamase superfamily</fullName>
    </submittedName>
</protein>
<accession>A0A857NCY9</accession>
<evidence type="ECO:0000313" key="1">
    <source>
        <dbReference type="EMBL" id="QHO63692.1"/>
    </source>
</evidence>
<dbReference type="Gene3D" id="3.60.15.10">
    <property type="entry name" value="Ribonuclease Z/Hydroxyacylglutathione hydrolase-like"/>
    <property type="match status" value="1"/>
</dbReference>
<evidence type="ECO:0000313" key="2">
    <source>
        <dbReference type="Proteomes" id="UP000463983"/>
    </source>
</evidence>
<gene>
    <name evidence="1" type="ORF">MICH65_0711</name>
</gene>
<dbReference type="AlphaFoldDB" id="A0A857NCY9"/>
<dbReference type="EMBL" id="CP047901">
    <property type="protein sequence ID" value="QHO63692.1"/>
    <property type="molecule type" value="Genomic_DNA"/>
</dbReference>
<keyword evidence="1" id="KW-0378">Hydrolase</keyword>
<proteinExistence type="predicted"/>
<organism evidence="1 2">
    <name type="scientific">Candidatus Chazhemtobacterium aquaticus</name>
    <dbReference type="NCBI Taxonomy" id="2715735"/>
    <lineage>
        <taxon>Bacteria</taxon>
        <taxon>Candidatus Chazhemtobacteraceae</taxon>
        <taxon>Candidatus Chazhemtobacterium</taxon>
    </lineage>
</organism>
<dbReference type="RefSeq" id="WP_161932061.1">
    <property type="nucleotide sequence ID" value="NZ_CP047901.1"/>
</dbReference>
<dbReference type="Proteomes" id="UP000463983">
    <property type="component" value="Chromosome"/>
</dbReference>
<dbReference type="KEGG" id="caqa:MICH65_0711"/>
<dbReference type="Pfam" id="PF13483">
    <property type="entry name" value="Lactamase_B_3"/>
    <property type="match status" value="1"/>
</dbReference>
<dbReference type="GO" id="GO:0016787">
    <property type="term" value="F:hydrolase activity"/>
    <property type="evidence" value="ECO:0007669"/>
    <property type="project" value="UniProtKB-KW"/>
</dbReference>